<dbReference type="SUPFAM" id="SSF56281">
    <property type="entry name" value="Metallo-hydrolase/oxidoreductase"/>
    <property type="match status" value="1"/>
</dbReference>
<dbReference type="RefSeq" id="XP_013900101.1">
    <property type="nucleotide sequence ID" value="XM_014044647.1"/>
</dbReference>
<gene>
    <name evidence="1" type="ORF">MNEG_6876</name>
</gene>
<protein>
    <submittedName>
        <fullName evidence="1">Uncharacterized protein</fullName>
    </submittedName>
</protein>
<dbReference type="OrthoDB" id="17458at2759"/>
<evidence type="ECO:0000313" key="2">
    <source>
        <dbReference type="Proteomes" id="UP000054498"/>
    </source>
</evidence>
<dbReference type="KEGG" id="mng:MNEG_6876"/>
<dbReference type="Proteomes" id="UP000054498">
    <property type="component" value="Unassembled WGS sequence"/>
</dbReference>
<organism evidence="1 2">
    <name type="scientific">Monoraphidium neglectum</name>
    <dbReference type="NCBI Taxonomy" id="145388"/>
    <lineage>
        <taxon>Eukaryota</taxon>
        <taxon>Viridiplantae</taxon>
        <taxon>Chlorophyta</taxon>
        <taxon>core chlorophytes</taxon>
        <taxon>Chlorophyceae</taxon>
        <taxon>CS clade</taxon>
        <taxon>Sphaeropleales</taxon>
        <taxon>Selenastraceae</taxon>
        <taxon>Monoraphidium</taxon>
    </lineage>
</organism>
<dbReference type="STRING" id="145388.A0A0D2MKH4"/>
<proteinExistence type="predicted"/>
<reference evidence="1 2" key="1">
    <citation type="journal article" date="2013" name="BMC Genomics">
        <title>Reconstruction of the lipid metabolism for the microalga Monoraphidium neglectum from its genome sequence reveals characteristics suitable for biofuel production.</title>
        <authorList>
            <person name="Bogen C."/>
            <person name="Al-Dilaimi A."/>
            <person name="Albersmeier A."/>
            <person name="Wichmann J."/>
            <person name="Grundmann M."/>
            <person name="Rupp O."/>
            <person name="Lauersen K.J."/>
            <person name="Blifernez-Klassen O."/>
            <person name="Kalinowski J."/>
            <person name="Goesmann A."/>
            <person name="Mussgnug J.H."/>
            <person name="Kruse O."/>
        </authorList>
    </citation>
    <scope>NUCLEOTIDE SEQUENCE [LARGE SCALE GENOMIC DNA]</scope>
    <source>
        <strain evidence="1 2">SAG 48.87</strain>
    </source>
</reference>
<name>A0A0D2MKH4_9CHLO</name>
<keyword evidence="2" id="KW-1185">Reference proteome</keyword>
<sequence>MKRPIQMGPFEVTPIRVTHSIPDCCGLIMRSEHGTIVHTGDWKIDEDPVDGEAFDRESFDLLHKEPIALMMSDSTNVLAPGRTTSERTVEAALAARVLGHAGKGRVICTQCFGGTHTAAISSNS</sequence>
<dbReference type="Gene3D" id="3.60.15.10">
    <property type="entry name" value="Ribonuclease Z/Hydroxyacylglutathione hydrolase-like"/>
    <property type="match status" value="1"/>
</dbReference>
<accession>A0A0D2MKH4</accession>
<dbReference type="PANTHER" id="PTHR43694:SF1">
    <property type="entry name" value="RIBONUCLEASE J"/>
    <property type="match status" value="1"/>
</dbReference>
<dbReference type="GeneID" id="25739752"/>
<dbReference type="PANTHER" id="PTHR43694">
    <property type="entry name" value="RIBONUCLEASE J"/>
    <property type="match status" value="1"/>
</dbReference>
<dbReference type="EMBL" id="KK101383">
    <property type="protein sequence ID" value="KIZ01082.1"/>
    <property type="molecule type" value="Genomic_DNA"/>
</dbReference>
<dbReference type="InterPro" id="IPR036866">
    <property type="entry name" value="RibonucZ/Hydroxyglut_hydro"/>
</dbReference>
<dbReference type="AlphaFoldDB" id="A0A0D2MKH4"/>
<evidence type="ECO:0000313" key="1">
    <source>
        <dbReference type="EMBL" id="KIZ01082.1"/>
    </source>
</evidence>